<reference evidence="1" key="2">
    <citation type="journal article" date="2023" name="IMA Fungus">
        <title>Comparative genomic study of the Penicillium genus elucidates a diverse pangenome and 15 lateral gene transfer events.</title>
        <authorList>
            <person name="Petersen C."/>
            <person name="Sorensen T."/>
            <person name="Nielsen M.R."/>
            <person name="Sondergaard T.E."/>
            <person name="Sorensen J.L."/>
            <person name="Fitzpatrick D.A."/>
            <person name="Frisvad J.C."/>
            <person name="Nielsen K.L."/>
        </authorList>
    </citation>
    <scope>NUCLEOTIDE SEQUENCE</scope>
    <source>
        <strain evidence="1">IBT 21917</strain>
    </source>
</reference>
<protein>
    <recommendedName>
        <fullName evidence="3">Aminoglycoside phosphotransferase domain-containing protein</fullName>
    </recommendedName>
</protein>
<reference evidence="1" key="1">
    <citation type="submission" date="2022-11" db="EMBL/GenBank/DDBJ databases">
        <authorList>
            <person name="Petersen C."/>
        </authorList>
    </citation>
    <scope>NUCLEOTIDE SEQUENCE</scope>
    <source>
        <strain evidence="1">IBT 21917</strain>
    </source>
</reference>
<keyword evidence="2" id="KW-1185">Reference proteome</keyword>
<evidence type="ECO:0008006" key="3">
    <source>
        <dbReference type="Google" id="ProtNLM"/>
    </source>
</evidence>
<gene>
    <name evidence="1" type="ORF">N7492_003359</name>
</gene>
<dbReference type="OrthoDB" id="10003767at2759"/>
<comment type="caution">
    <text evidence="1">The sequence shown here is derived from an EMBL/GenBank/DDBJ whole genome shotgun (WGS) entry which is preliminary data.</text>
</comment>
<dbReference type="PANTHER" id="PTHR21310:SF15">
    <property type="entry name" value="AMINOGLYCOSIDE PHOSPHOTRANSFERASE DOMAIN-CONTAINING PROTEIN"/>
    <property type="match status" value="1"/>
</dbReference>
<sequence length="266" mass="30230">MVRHIAFEDGVSWVARLRLPKMFGHYESLDEGGVLEVEVASPKPQPPSRQSIHAYNVDRMNEVGAPYILMDYIHGTVATELQRAKQCERGIFGTPNQDRNSREQMTKIKVQESSFVFGRIGSIYQNEKTSEFFIDPDVEAGKGPWKSSMDYYFDLSNHLLENCVHGVEYGIQSSTSFCIPSVFYHLISLYRQGLSIRDRLSLGNNDFGAHNLLVNHEFEIVGLIDLDGLMAAPIEVDAQYPTLTGLDREPLAMWRLDRRLRIASRS</sequence>
<organism evidence="1 2">
    <name type="scientific">Penicillium capsulatum</name>
    <dbReference type="NCBI Taxonomy" id="69766"/>
    <lineage>
        <taxon>Eukaryota</taxon>
        <taxon>Fungi</taxon>
        <taxon>Dikarya</taxon>
        <taxon>Ascomycota</taxon>
        <taxon>Pezizomycotina</taxon>
        <taxon>Eurotiomycetes</taxon>
        <taxon>Eurotiomycetidae</taxon>
        <taxon>Eurotiales</taxon>
        <taxon>Aspergillaceae</taxon>
        <taxon>Penicillium</taxon>
    </lineage>
</organism>
<dbReference type="AlphaFoldDB" id="A0A9W9IJF6"/>
<dbReference type="EMBL" id="JAPQKO010000002">
    <property type="protein sequence ID" value="KAJ5180149.1"/>
    <property type="molecule type" value="Genomic_DNA"/>
</dbReference>
<evidence type="ECO:0000313" key="2">
    <source>
        <dbReference type="Proteomes" id="UP001146351"/>
    </source>
</evidence>
<dbReference type="PANTHER" id="PTHR21310">
    <property type="entry name" value="AMINOGLYCOSIDE PHOSPHOTRANSFERASE-RELATED-RELATED"/>
    <property type="match status" value="1"/>
</dbReference>
<dbReference type="Proteomes" id="UP001146351">
    <property type="component" value="Unassembled WGS sequence"/>
</dbReference>
<evidence type="ECO:0000313" key="1">
    <source>
        <dbReference type="EMBL" id="KAJ5180149.1"/>
    </source>
</evidence>
<accession>A0A9W9IJF6</accession>
<dbReference type="InterPro" id="IPR051678">
    <property type="entry name" value="AGP_Transferase"/>
</dbReference>
<proteinExistence type="predicted"/>
<name>A0A9W9IJF6_9EURO</name>